<evidence type="ECO:0000256" key="1">
    <source>
        <dbReference type="SAM" id="SignalP"/>
    </source>
</evidence>
<evidence type="ECO:0000313" key="2">
    <source>
        <dbReference type="EMBL" id="MBC5727553.1"/>
    </source>
</evidence>
<feature type="chain" id="PRO_5046425628" description="WxL domain-containing protein" evidence="1">
    <location>
        <begin position="26"/>
        <end position="203"/>
    </location>
</feature>
<dbReference type="RefSeq" id="WP_186934838.1">
    <property type="nucleotide sequence ID" value="NZ_JACOPS010000001.1"/>
</dbReference>
<evidence type="ECO:0008006" key="4">
    <source>
        <dbReference type="Google" id="ProtNLM"/>
    </source>
</evidence>
<accession>A0ABR7HJ47</accession>
<gene>
    <name evidence="2" type="ORF">H8R91_03200</name>
</gene>
<proteinExistence type="predicted"/>
<sequence>MKKVKFISAIMAAMLAATGVVSVSAATLTNENPDSSTEVTARIEGTQPGDVSYVITIPDMVDFGTLTQPQTDTQSNKYLNFDVTATELKLNDNNFVSVYINGQDIDDKFYITQKDATNPFKIKYDIYSEKVNDDNVADKIAINDAGAPGANGFHFTTFSADSQGQVQEGTLVLNQQALYGQDLDAIAGNYSGTMTFHSSIVTI</sequence>
<keyword evidence="3" id="KW-1185">Reference proteome</keyword>
<protein>
    <recommendedName>
        <fullName evidence="4">WxL domain-containing protein</fullName>
    </recommendedName>
</protein>
<evidence type="ECO:0000313" key="3">
    <source>
        <dbReference type="Proteomes" id="UP000636755"/>
    </source>
</evidence>
<organism evidence="2 3">
    <name type="scientific">Ruminococcus intestinalis</name>
    <dbReference type="NCBI Taxonomy" id="2763066"/>
    <lineage>
        <taxon>Bacteria</taxon>
        <taxon>Bacillati</taxon>
        <taxon>Bacillota</taxon>
        <taxon>Clostridia</taxon>
        <taxon>Eubacteriales</taxon>
        <taxon>Oscillospiraceae</taxon>
        <taxon>Ruminococcus</taxon>
    </lineage>
</organism>
<dbReference type="EMBL" id="JACOPS010000001">
    <property type="protein sequence ID" value="MBC5727553.1"/>
    <property type="molecule type" value="Genomic_DNA"/>
</dbReference>
<keyword evidence="1" id="KW-0732">Signal</keyword>
<dbReference type="Proteomes" id="UP000636755">
    <property type="component" value="Unassembled WGS sequence"/>
</dbReference>
<comment type="caution">
    <text evidence="2">The sequence shown here is derived from an EMBL/GenBank/DDBJ whole genome shotgun (WGS) entry which is preliminary data.</text>
</comment>
<feature type="signal peptide" evidence="1">
    <location>
        <begin position="1"/>
        <end position="25"/>
    </location>
</feature>
<reference evidence="2 3" key="1">
    <citation type="submission" date="2020-08" db="EMBL/GenBank/DDBJ databases">
        <title>Genome public.</title>
        <authorList>
            <person name="Liu C."/>
            <person name="Sun Q."/>
        </authorList>
    </citation>
    <scope>NUCLEOTIDE SEQUENCE [LARGE SCALE GENOMIC DNA]</scope>
    <source>
        <strain evidence="2 3">NSJ-71</strain>
    </source>
</reference>
<name>A0ABR7HJ47_9FIRM</name>